<evidence type="ECO:0000256" key="1">
    <source>
        <dbReference type="SAM" id="MobiDB-lite"/>
    </source>
</evidence>
<gene>
    <name evidence="2" type="ORF">LTR78_008748</name>
</gene>
<dbReference type="EMBL" id="JAUTXT010000044">
    <property type="protein sequence ID" value="KAK3671288.1"/>
    <property type="molecule type" value="Genomic_DNA"/>
</dbReference>
<feature type="region of interest" description="Disordered" evidence="1">
    <location>
        <begin position="103"/>
        <end position="127"/>
    </location>
</feature>
<sequence>MENVPFQQPPSSHLTKASTWTATQPDGQQTLALHRSLNFIERTVDMLTKVIIRALKHQDMTDGIHEDAKSMEGPPAGEKTTGVAGSIFDKDGAIGKQFTTGGAIGGTAQSIGGPLDAQGSIGKQFTTGGSVGGAVQSMLGESEKNTFQGKK</sequence>
<reference evidence="2" key="1">
    <citation type="submission" date="2023-07" db="EMBL/GenBank/DDBJ databases">
        <title>Black Yeasts Isolated from many extreme environments.</title>
        <authorList>
            <person name="Coleine C."/>
            <person name="Stajich J.E."/>
            <person name="Selbmann L."/>
        </authorList>
    </citation>
    <scope>NUCLEOTIDE SEQUENCE</scope>
    <source>
        <strain evidence="2">CCFEE 5485</strain>
    </source>
</reference>
<evidence type="ECO:0000313" key="2">
    <source>
        <dbReference type="EMBL" id="KAK3671288.1"/>
    </source>
</evidence>
<dbReference type="Proteomes" id="UP001274830">
    <property type="component" value="Unassembled WGS sequence"/>
</dbReference>
<protein>
    <submittedName>
        <fullName evidence="2">Uncharacterized protein</fullName>
    </submittedName>
</protein>
<name>A0AAE0TQC4_9PEZI</name>
<comment type="caution">
    <text evidence="2">The sequence shown here is derived from an EMBL/GenBank/DDBJ whole genome shotgun (WGS) entry which is preliminary data.</text>
</comment>
<keyword evidence="3" id="KW-1185">Reference proteome</keyword>
<feature type="region of interest" description="Disordered" evidence="1">
    <location>
        <begin position="65"/>
        <end position="85"/>
    </location>
</feature>
<accession>A0AAE0TQC4</accession>
<organism evidence="2 3">
    <name type="scientific">Recurvomyces mirabilis</name>
    <dbReference type="NCBI Taxonomy" id="574656"/>
    <lineage>
        <taxon>Eukaryota</taxon>
        <taxon>Fungi</taxon>
        <taxon>Dikarya</taxon>
        <taxon>Ascomycota</taxon>
        <taxon>Pezizomycotina</taxon>
        <taxon>Dothideomycetes</taxon>
        <taxon>Dothideomycetidae</taxon>
        <taxon>Mycosphaerellales</taxon>
        <taxon>Teratosphaeriaceae</taxon>
        <taxon>Recurvomyces</taxon>
    </lineage>
</organism>
<proteinExistence type="predicted"/>
<evidence type="ECO:0000313" key="3">
    <source>
        <dbReference type="Proteomes" id="UP001274830"/>
    </source>
</evidence>
<dbReference type="AlphaFoldDB" id="A0AAE0TQC4"/>